<accession>A0ABS3XHM3</accession>
<evidence type="ECO:0000256" key="1">
    <source>
        <dbReference type="SAM" id="MobiDB-lite"/>
    </source>
</evidence>
<reference evidence="2 3" key="1">
    <citation type="submission" date="2020-11" db="EMBL/GenBank/DDBJ databases">
        <title>Streptomyces spirodelae sp. nov., isolated from duckweed.</title>
        <authorList>
            <person name="Saimee Y."/>
            <person name="Duangmal K."/>
        </authorList>
    </citation>
    <scope>NUCLEOTIDE SEQUENCE [LARGE SCALE GENOMIC DNA]</scope>
    <source>
        <strain evidence="2 3">S16-07</strain>
    </source>
</reference>
<dbReference type="Pfam" id="PF19664">
    <property type="entry name" value="DUF6167"/>
    <property type="match status" value="1"/>
</dbReference>
<name>A0ABS3XHM3_9ACTN</name>
<gene>
    <name evidence="2" type="ORF">ITI46_25095</name>
</gene>
<dbReference type="RefSeq" id="WP_209242024.1">
    <property type="nucleotide sequence ID" value="NZ_JADKMA010000154.1"/>
</dbReference>
<evidence type="ECO:0000313" key="3">
    <source>
        <dbReference type="Proteomes" id="UP001519064"/>
    </source>
</evidence>
<dbReference type="EMBL" id="JADKMA010000154">
    <property type="protein sequence ID" value="MBO8194908.1"/>
    <property type="molecule type" value="Genomic_DNA"/>
</dbReference>
<proteinExistence type="predicted"/>
<dbReference type="InterPro" id="IPR046165">
    <property type="entry name" value="DUF6167"/>
</dbReference>
<dbReference type="Proteomes" id="UP001519064">
    <property type="component" value="Unassembled WGS sequence"/>
</dbReference>
<keyword evidence="3" id="KW-1185">Reference proteome</keyword>
<sequence>MFRRAFWFTTGAAAGVWATTKVQRKIRSLAPDALALRAADKAVEGGNRLREFALDVRAGMAQRESELKDALGLSAPEEPGRYRELPAARPASPARQRGKQLPPQQAQRQPGRVLRRSSAGKELRAPLLPPERPDHQDLPSTPNHPNDRNEDH</sequence>
<protein>
    <recommendedName>
        <fullName evidence="4">Secreted protein</fullName>
    </recommendedName>
</protein>
<organism evidence="2 3">
    <name type="scientific">Streptomyces oryzae</name>
    <dbReference type="NCBI Taxonomy" id="1434886"/>
    <lineage>
        <taxon>Bacteria</taxon>
        <taxon>Bacillati</taxon>
        <taxon>Actinomycetota</taxon>
        <taxon>Actinomycetes</taxon>
        <taxon>Kitasatosporales</taxon>
        <taxon>Streptomycetaceae</taxon>
        <taxon>Streptomyces</taxon>
    </lineage>
</organism>
<feature type="region of interest" description="Disordered" evidence="1">
    <location>
        <begin position="67"/>
        <end position="152"/>
    </location>
</feature>
<evidence type="ECO:0008006" key="4">
    <source>
        <dbReference type="Google" id="ProtNLM"/>
    </source>
</evidence>
<comment type="caution">
    <text evidence="2">The sequence shown here is derived from an EMBL/GenBank/DDBJ whole genome shotgun (WGS) entry which is preliminary data.</text>
</comment>
<evidence type="ECO:0000313" key="2">
    <source>
        <dbReference type="EMBL" id="MBO8194908.1"/>
    </source>
</evidence>